<dbReference type="EMBL" id="KQ241768">
    <property type="protein sequence ID" value="KNC84376.1"/>
    <property type="molecule type" value="Genomic_DNA"/>
</dbReference>
<protein>
    <submittedName>
        <fullName evidence="2">Uncharacterized protein</fullName>
    </submittedName>
</protein>
<sequence length="978" mass="105718">MTLVTNKVVSTLRNDKNLKQVGLHITPQAFTTPSDCIDFDTESLESHTESYHSSEEARTEAYHSTSYMAGLETPSDCIDFDTESLESHTESYHSSEEDRTEAYHSTSYMAGLEQLSSNDSLDGSVEHDQIVTVNASIPDAEPKAIKSAFVEDPDSDAEYESGASIASCSTEIDSSSDTEVADHTNNEFIAKECSSDQTSSETDKEYSSEDISSEMEHSSPEVAVRSLSDACSNIPVNALAPKLSATNTPKLGSIVLVKPRASNGLKAGRASRFNVVVVDERPKKTSLKGRALSGITKRKTTAVKAIPATGASAYNVGSESSGWDTQNEETEACVDGDDLNINPTLEPGNLQGSRALSDASLTSLGSVRQEGAGSKNAPASLVSGQRSSWCVTDRAYRTSSEFEGKVLDLDALPNMSNQENLKAVQMSASMYSLDINSSAVGPTSMERIKSGRFTLTSLGSNSCESLSLAREKQWAQSTPDLYEKSSDVTEQAYNNTSAPNIADEASPTHFSSSPKPTRPHANNRFTACAASANVSPVRTSKTNNKSLGRFIVRTRSDSVPRIRTPVPPMHNSQMPSPRSNSEQYPPGRMSLLGSAHGAHYRRKHSVFAEPDGHNVGVISGTNYSTRRSFSASEQATVVRKIPSADSGVTLTHASHSIKDPTSANAITSIYPEQIAPGMNLNASAANVYGHNSGTHNGADTSLTPVSLAMLPSKSPLGIRHRPSAPMITQQVVHTETYAQGPVRIRAMKAHQAEANYLAQSHVQGEDTSISSQTQSANRVNGTGGSRKYSQPSVYQQSGSPQYGAPDMPIARSQSESFAEQLSMQLGQQPTGQQLLTRTHTITQGHVAANPERVEMMNAATAQTNSMLQDMMGMMTNMKTLMVEQEVKAEMRVRKIKEELTQQMHQQHVEACARIQALEEACRARESAVQLLMREKKRNFEASEDACQDSMLDTIAMQGYDIDCLRAENSRLRASAKCV</sequence>
<feature type="region of interest" description="Disordered" evidence="1">
    <location>
        <begin position="560"/>
        <end position="584"/>
    </location>
</feature>
<evidence type="ECO:0000256" key="1">
    <source>
        <dbReference type="SAM" id="MobiDB-lite"/>
    </source>
</evidence>
<dbReference type="AlphaFoldDB" id="A0A0L0G685"/>
<feature type="region of interest" description="Disordered" evidence="1">
    <location>
        <begin position="760"/>
        <end position="803"/>
    </location>
</feature>
<dbReference type="RefSeq" id="XP_014158278.1">
    <property type="nucleotide sequence ID" value="XM_014302803.1"/>
</dbReference>
<feature type="compositionally biased region" description="Polar residues" evidence="1">
    <location>
        <begin position="760"/>
        <end position="780"/>
    </location>
</feature>
<proteinExistence type="predicted"/>
<organism evidence="2 3">
    <name type="scientific">Sphaeroforma arctica JP610</name>
    <dbReference type="NCBI Taxonomy" id="667725"/>
    <lineage>
        <taxon>Eukaryota</taxon>
        <taxon>Ichthyosporea</taxon>
        <taxon>Ichthyophonida</taxon>
        <taxon>Sphaeroforma</taxon>
    </lineage>
</organism>
<accession>A0A0L0G685</accession>
<dbReference type="Proteomes" id="UP000054560">
    <property type="component" value="Unassembled WGS sequence"/>
</dbReference>
<evidence type="ECO:0000313" key="3">
    <source>
        <dbReference type="Proteomes" id="UP000054560"/>
    </source>
</evidence>
<name>A0A0L0G685_9EUKA</name>
<keyword evidence="3" id="KW-1185">Reference proteome</keyword>
<evidence type="ECO:0000313" key="2">
    <source>
        <dbReference type="EMBL" id="KNC84376.1"/>
    </source>
</evidence>
<feature type="compositionally biased region" description="Polar residues" evidence="1">
    <location>
        <begin position="787"/>
        <end position="800"/>
    </location>
</feature>
<feature type="region of interest" description="Disordered" evidence="1">
    <location>
        <begin position="191"/>
        <end position="223"/>
    </location>
</feature>
<feature type="compositionally biased region" description="Polar residues" evidence="1">
    <location>
        <begin position="570"/>
        <end position="583"/>
    </location>
</feature>
<reference evidence="2 3" key="1">
    <citation type="submission" date="2011-02" db="EMBL/GenBank/DDBJ databases">
        <title>The Genome Sequence of Sphaeroforma arctica JP610.</title>
        <authorList>
            <consortium name="The Broad Institute Genome Sequencing Platform"/>
            <person name="Russ C."/>
            <person name="Cuomo C."/>
            <person name="Young S.K."/>
            <person name="Zeng Q."/>
            <person name="Gargeya S."/>
            <person name="Alvarado L."/>
            <person name="Berlin A."/>
            <person name="Chapman S.B."/>
            <person name="Chen Z."/>
            <person name="Freedman E."/>
            <person name="Gellesch M."/>
            <person name="Goldberg J."/>
            <person name="Griggs A."/>
            <person name="Gujja S."/>
            <person name="Heilman E."/>
            <person name="Heiman D."/>
            <person name="Howarth C."/>
            <person name="Mehta T."/>
            <person name="Neiman D."/>
            <person name="Pearson M."/>
            <person name="Roberts A."/>
            <person name="Saif S."/>
            <person name="Shea T."/>
            <person name="Shenoy N."/>
            <person name="Sisk P."/>
            <person name="Stolte C."/>
            <person name="Sykes S."/>
            <person name="White J."/>
            <person name="Yandava C."/>
            <person name="Burger G."/>
            <person name="Gray M.W."/>
            <person name="Holland P.W.H."/>
            <person name="King N."/>
            <person name="Lang F.B.F."/>
            <person name="Roger A.J."/>
            <person name="Ruiz-Trillo I."/>
            <person name="Haas B."/>
            <person name="Nusbaum C."/>
            <person name="Birren B."/>
        </authorList>
    </citation>
    <scope>NUCLEOTIDE SEQUENCE [LARGE SCALE GENOMIC DNA]</scope>
    <source>
        <strain evidence="2 3">JP610</strain>
    </source>
</reference>
<dbReference type="GeneID" id="25903897"/>
<gene>
    <name evidence="2" type="ORF">SARC_03393</name>
</gene>
<feature type="region of interest" description="Disordered" evidence="1">
    <location>
        <begin position="497"/>
        <end position="522"/>
    </location>
</feature>